<keyword evidence="1" id="KW-1133">Transmembrane helix</keyword>
<feature type="transmembrane region" description="Helical" evidence="1">
    <location>
        <begin position="21"/>
        <end position="42"/>
    </location>
</feature>
<protein>
    <submittedName>
        <fullName evidence="2">Uncharacterized protein</fullName>
    </submittedName>
</protein>
<reference evidence="3" key="1">
    <citation type="journal article" date="2016" name="Nature">
        <title>Genome evolution in the allotetraploid frog Xenopus laevis.</title>
        <authorList>
            <person name="Session A.M."/>
            <person name="Uno Y."/>
            <person name="Kwon T."/>
            <person name="Chapman J.A."/>
            <person name="Toyoda A."/>
            <person name="Takahashi S."/>
            <person name="Fukui A."/>
            <person name="Hikosaka A."/>
            <person name="Suzuki A."/>
            <person name="Kondo M."/>
            <person name="van Heeringen S.J."/>
            <person name="Quigley I."/>
            <person name="Heinz S."/>
            <person name="Ogino H."/>
            <person name="Ochi H."/>
            <person name="Hellsten U."/>
            <person name="Lyons J.B."/>
            <person name="Simakov O."/>
            <person name="Putnam N."/>
            <person name="Stites J."/>
            <person name="Kuroki Y."/>
            <person name="Tanaka T."/>
            <person name="Michiue T."/>
            <person name="Watanabe M."/>
            <person name="Bogdanovic O."/>
            <person name="Lister R."/>
            <person name="Georgiou G."/>
            <person name="Paranjpe S.S."/>
            <person name="van Kruijsbergen I."/>
            <person name="Shu S."/>
            <person name="Carlson J."/>
            <person name="Kinoshita T."/>
            <person name="Ohta Y."/>
            <person name="Mawaribuchi S."/>
            <person name="Jenkins J."/>
            <person name="Grimwood J."/>
            <person name="Schmutz J."/>
            <person name="Mitros T."/>
            <person name="Mozaffari S.V."/>
            <person name="Suzuki Y."/>
            <person name="Haramoto Y."/>
            <person name="Yamamoto T.S."/>
            <person name="Takagi C."/>
            <person name="Heald R."/>
            <person name="Miller K."/>
            <person name="Haudenschild C."/>
            <person name="Kitzman J."/>
            <person name="Nakayama T."/>
            <person name="Izutsu Y."/>
            <person name="Robert J."/>
            <person name="Fortriede J."/>
            <person name="Burns K."/>
            <person name="Lotay V."/>
            <person name="Karimi K."/>
            <person name="Yasuoka Y."/>
            <person name="Dichmann D.S."/>
            <person name="Flajnik M.F."/>
            <person name="Houston D.W."/>
            <person name="Shendure J."/>
            <person name="DuPasquier L."/>
            <person name="Vize P.D."/>
            <person name="Zorn A.M."/>
            <person name="Ito M."/>
            <person name="Marcotte E.M."/>
            <person name="Wallingford J.B."/>
            <person name="Ito Y."/>
            <person name="Asashima M."/>
            <person name="Ueno N."/>
            <person name="Matsuda Y."/>
            <person name="Veenstra G.J."/>
            <person name="Fujiyama A."/>
            <person name="Harland R.M."/>
            <person name="Taira M."/>
            <person name="Rokhsar D.S."/>
        </authorList>
    </citation>
    <scope>NUCLEOTIDE SEQUENCE [LARGE SCALE GENOMIC DNA]</scope>
    <source>
        <strain evidence="3">J</strain>
    </source>
</reference>
<sequence>MCYCLVFYKVGNIDSKEGREFCLVEISLVYGLVHLSISSLLLTNVCPCHNQNVSLALCIGCSVKVASVGQ</sequence>
<proteinExistence type="predicted"/>
<dbReference type="EMBL" id="CM004471">
    <property type="protein sequence ID" value="OCT86775.1"/>
    <property type="molecule type" value="Genomic_DNA"/>
</dbReference>
<accession>A0A974D9P9</accession>
<name>A0A974D9P9_XENLA</name>
<evidence type="ECO:0000313" key="2">
    <source>
        <dbReference type="EMBL" id="OCT86775.1"/>
    </source>
</evidence>
<gene>
    <name evidence="2" type="ORF">XELAEV_18020464mg</name>
</gene>
<evidence type="ECO:0000256" key="1">
    <source>
        <dbReference type="SAM" id="Phobius"/>
    </source>
</evidence>
<organism evidence="2 3">
    <name type="scientific">Xenopus laevis</name>
    <name type="common">African clawed frog</name>
    <dbReference type="NCBI Taxonomy" id="8355"/>
    <lineage>
        <taxon>Eukaryota</taxon>
        <taxon>Metazoa</taxon>
        <taxon>Chordata</taxon>
        <taxon>Craniata</taxon>
        <taxon>Vertebrata</taxon>
        <taxon>Euteleostomi</taxon>
        <taxon>Amphibia</taxon>
        <taxon>Batrachia</taxon>
        <taxon>Anura</taxon>
        <taxon>Pipoidea</taxon>
        <taxon>Pipidae</taxon>
        <taxon>Xenopodinae</taxon>
        <taxon>Xenopus</taxon>
        <taxon>Xenopus</taxon>
    </lineage>
</organism>
<evidence type="ECO:0000313" key="3">
    <source>
        <dbReference type="Proteomes" id="UP000694892"/>
    </source>
</evidence>
<dbReference type="Proteomes" id="UP000694892">
    <property type="component" value="Chromosome 3S"/>
</dbReference>
<dbReference type="AlphaFoldDB" id="A0A974D9P9"/>
<keyword evidence="1" id="KW-0812">Transmembrane</keyword>
<keyword evidence="1" id="KW-0472">Membrane</keyword>